<dbReference type="KEGG" id="ado:A6F68_01313"/>
<sequence length="117" mass="11916">MPGRLSLEREAFVVLYAGLALAGCDAATQIAGDAVQGEMRNAVTAQCQQAAEGAGIVAGRVAEVCECAVQTFVADKDLNLDDISPTRIEGIVNQCAAQTGGSTTEAEQTMPAEEAGG</sequence>
<accession>A0A1B2ACE7</accession>
<protein>
    <recommendedName>
        <fullName evidence="4">Lipoprotein</fullName>
    </recommendedName>
</protein>
<keyword evidence="3" id="KW-1185">Reference proteome</keyword>
<dbReference type="AlphaFoldDB" id="A0A1B2ACE7"/>
<dbReference type="EMBL" id="CP016591">
    <property type="protein sequence ID" value="ANY19830.1"/>
    <property type="molecule type" value="Genomic_DNA"/>
</dbReference>
<feature type="region of interest" description="Disordered" evidence="1">
    <location>
        <begin position="98"/>
        <end position="117"/>
    </location>
</feature>
<dbReference type="PROSITE" id="PS51257">
    <property type="entry name" value="PROKAR_LIPOPROTEIN"/>
    <property type="match status" value="1"/>
</dbReference>
<dbReference type="Proteomes" id="UP000092932">
    <property type="component" value="Chromosome"/>
</dbReference>
<evidence type="ECO:0000313" key="2">
    <source>
        <dbReference type="EMBL" id="ANY19830.1"/>
    </source>
</evidence>
<evidence type="ECO:0000313" key="3">
    <source>
        <dbReference type="Proteomes" id="UP000092932"/>
    </source>
</evidence>
<proteinExistence type="predicted"/>
<evidence type="ECO:0008006" key="4">
    <source>
        <dbReference type="Google" id="ProtNLM"/>
    </source>
</evidence>
<gene>
    <name evidence="2" type="ORF">A6F68_01313</name>
</gene>
<organism evidence="2 3">
    <name type="scientific">Tsuneonella dongtanensis</name>
    <dbReference type="NCBI Taxonomy" id="692370"/>
    <lineage>
        <taxon>Bacteria</taxon>
        <taxon>Pseudomonadati</taxon>
        <taxon>Pseudomonadota</taxon>
        <taxon>Alphaproteobacteria</taxon>
        <taxon>Sphingomonadales</taxon>
        <taxon>Erythrobacteraceae</taxon>
        <taxon>Tsuneonella</taxon>
    </lineage>
</organism>
<reference evidence="2 3" key="1">
    <citation type="submission" date="2016-07" db="EMBL/GenBank/DDBJ databases">
        <title>Complete genome sequence of Altererythrobacter dongtanensis KCTC 22672, a type strain with esterase isolated from tidal flat.</title>
        <authorList>
            <person name="Cheng H."/>
            <person name="Wu Y.-H."/>
            <person name="Zhou P."/>
            <person name="Huo Y.-Y."/>
            <person name="Wang C.-S."/>
            <person name="Xu X.-W."/>
        </authorList>
    </citation>
    <scope>NUCLEOTIDE SEQUENCE [LARGE SCALE GENOMIC DNA]</scope>
    <source>
        <strain evidence="2 3">KCTC 22672</strain>
    </source>
</reference>
<name>A0A1B2ACE7_9SPHN</name>
<feature type="compositionally biased region" description="Polar residues" evidence="1">
    <location>
        <begin position="98"/>
        <end position="107"/>
    </location>
</feature>
<dbReference type="STRING" id="692370.A6F68_01313"/>
<evidence type="ECO:0000256" key="1">
    <source>
        <dbReference type="SAM" id="MobiDB-lite"/>
    </source>
</evidence>